<dbReference type="AlphaFoldDB" id="A0A0L6UQH9"/>
<evidence type="ECO:0000313" key="1">
    <source>
        <dbReference type="EMBL" id="KNZ50793.1"/>
    </source>
</evidence>
<evidence type="ECO:0000313" key="2">
    <source>
        <dbReference type="Proteomes" id="UP000037035"/>
    </source>
</evidence>
<gene>
    <name evidence="1" type="ORF">VP01_4233g1</name>
</gene>
<protein>
    <submittedName>
        <fullName evidence="1">Uncharacterized protein</fullName>
    </submittedName>
</protein>
<organism evidence="1 2">
    <name type="scientific">Puccinia sorghi</name>
    <dbReference type="NCBI Taxonomy" id="27349"/>
    <lineage>
        <taxon>Eukaryota</taxon>
        <taxon>Fungi</taxon>
        <taxon>Dikarya</taxon>
        <taxon>Basidiomycota</taxon>
        <taxon>Pucciniomycotina</taxon>
        <taxon>Pucciniomycetes</taxon>
        <taxon>Pucciniales</taxon>
        <taxon>Pucciniaceae</taxon>
        <taxon>Puccinia</taxon>
    </lineage>
</organism>
<dbReference type="EMBL" id="LAVV01009317">
    <property type="protein sequence ID" value="KNZ50793.1"/>
    <property type="molecule type" value="Genomic_DNA"/>
</dbReference>
<name>A0A0L6UQH9_9BASI</name>
<dbReference type="PANTHER" id="PTHR46177">
    <property type="entry name" value="INTEGRASE CATALYTIC DOMAIN-CONTAINING PROTEIN"/>
    <property type="match status" value="1"/>
</dbReference>
<reference evidence="1 2" key="1">
    <citation type="submission" date="2015-08" db="EMBL/GenBank/DDBJ databases">
        <title>Next Generation Sequencing and Analysis of the Genome of Puccinia sorghi L Schw, the Causal Agent of Maize Common Rust.</title>
        <authorList>
            <person name="Rochi L."/>
            <person name="Burguener G."/>
            <person name="Darino M."/>
            <person name="Turjanski A."/>
            <person name="Kreff E."/>
            <person name="Dieguez M.J."/>
            <person name="Sacco F."/>
        </authorList>
    </citation>
    <scope>NUCLEOTIDE SEQUENCE [LARGE SCALE GENOMIC DNA]</scope>
    <source>
        <strain evidence="1 2">RO10H11247</strain>
    </source>
</reference>
<comment type="caution">
    <text evidence="1">The sequence shown here is derived from an EMBL/GenBank/DDBJ whole genome shotgun (WGS) entry which is preliminary data.</text>
</comment>
<sequence length="394" mass="45613">MQVTLRTFGNELQEEVTQMVESCLTDPQIQKLEETHSLMVYQRTLTCHKEDLALRRQTTWRKRLEPNSTEASPSNRFTMLLRLGLRTSDLYSQKVYLYTVVSRIIEIQQTPKGFWNFSPQVKIYVSIIFVDLESFLTNLPLFLSFQPSRMTVALINRNLDPTPGPNFIWSADGNEKLKKNCITLYGFIDAWSFNILGIYVHVTKNDPHHIGCYYLQLPIFEGFLGGNQLKTIHIAGHQINLKAPYNPKSSNPTKFHLFTKSTHNKKIECLGSQLMKHLTTILKNPSKIFLYLWVPLLQNILDKWKNNYNTFKCRLDKKSMLPSSCTEALQKSFYLDEAELMRVSPLWFSEAIGKLFQGILEPSIPLIDIQNFWYVFSSVLSPIKCSQALLMILL</sequence>
<dbReference type="STRING" id="27349.A0A0L6UQH9"/>
<accession>A0A0L6UQH9</accession>
<keyword evidence="2" id="KW-1185">Reference proteome</keyword>
<dbReference type="VEuPathDB" id="FungiDB:VP01_4233g1"/>
<dbReference type="OrthoDB" id="2505297at2759"/>
<dbReference type="Proteomes" id="UP000037035">
    <property type="component" value="Unassembled WGS sequence"/>
</dbReference>
<proteinExistence type="predicted"/>
<dbReference type="PANTHER" id="PTHR46177:SF1">
    <property type="entry name" value="INTEGRASE CATALYTIC DOMAIN-CONTAINING PROTEIN"/>
    <property type="match status" value="1"/>
</dbReference>